<organism evidence="1 2">
    <name type="scientific">Stutzerimonas stutzeri</name>
    <name type="common">Pseudomonas stutzeri</name>
    <dbReference type="NCBI Taxonomy" id="316"/>
    <lineage>
        <taxon>Bacteria</taxon>
        <taxon>Pseudomonadati</taxon>
        <taxon>Pseudomonadota</taxon>
        <taxon>Gammaproteobacteria</taxon>
        <taxon>Pseudomonadales</taxon>
        <taxon>Pseudomonadaceae</taxon>
        <taxon>Stutzerimonas</taxon>
    </lineage>
</organism>
<sequence>MGDPRERAVSKALPVIGDGCTRRYDPAALTAEHGAAFADAAALWARLQSARERAEPALTDGTGDTR</sequence>
<proteinExistence type="predicted"/>
<reference evidence="1 2" key="1">
    <citation type="submission" date="2018-01" db="EMBL/GenBank/DDBJ databases">
        <title>Denitrification phenotypes of diverse strains of Pseudomonas stutzeri.</title>
        <authorList>
            <person name="Milligan D.A."/>
            <person name="Bergaust L."/>
            <person name="Bakken L.R."/>
            <person name="Frostegard A."/>
        </authorList>
    </citation>
    <scope>NUCLEOTIDE SEQUENCE [LARGE SCALE GENOMIC DNA]</scope>
    <source>
        <strain evidence="1 2">24a75</strain>
    </source>
</reference>
<dbReference type="EMBL" id="POUT01000009">
    <property type="protein sequence ID" value="PNG07458.1"/>
    <property type="molecule type" value="Genomic_DNA"/>
</dbReference>
<evidence type="ECO:0000313" key="2">
    <source>
        <dbReference type="Proteomes" id="UP000236023"/>
    </source>
</evidence>
<name>A0A2N8SYC9_STUST</name>
<evidence type="ECO:0000313" key="1">
    <source>
        <dbReference type="EMBL" id="PNG07458.1"/>
    </source>
</evidence>
<comment type="caution">
    <text evidence="1">The sequence shown here is derived from an EMBL/GenBank/DDBJ whole genome shotgun (WGS) entry which is preliminary data.</text>
</comment>
<dbReference type="AlphaFoldDB" id="A0A2N8SYC9"/>
<accession>A0A2N8SYC9</accession>
<gene>
    <name evidence="1" type="ORF">CXK94_16745</name>
</gene>
<dbReference type="RefSeq" id="WP_037043028.1">
    <property type="nucleotide sequence ID" value="NZ_JAMOHU010000038.1"/>
</dbReference>
<dbReference type="Proteomes" id="UP000236023">
    <property type="component" value="Unassembled WGS sequence"/>
</dbReference>
<protein>
    <submittedName>
        <fullName evidence="1">Uncharacterized protein</fullName>
    </submittedName>
</protein>